<evidence type="ECO:0000256" key="1">
    <source>
        <dbReference type="SAM" id="MobiDB-lite"/>
    </source>
</evidence>
<gene>
    <name evidence="2" type="ORF">B0T18DRAFT_392163</name>
</gene>
<feature type="compositionally biased region" description="Polar residues" evidence="1">
    <location>
        <begin position="53"/>
        <end position="69"/>
    </location>
</feature>
<dbReference type="InterPro" id="IPR012337">
    <property type="entry name" value="RNaseH-like_sf"/>
</dbReference>
<sequence>MCLQFSAEEPGIGEAENDDLVPGLAPSLPFVMDVDSIQLAYTETDESVAATLDATSDPRSAPLTSTTTPRPAHPSSLLDEELPEDLASRFDESWRLIQPMRRHRIFQSAAPIDHDDPPVVTDTSGAPSIISSFSDSLFDALSQLSTTESSLSHGNRSGTASSNCRSPGSENRHPAASTWSDSSSCYEDAVQYQTDHIAPLEFFEFPDQSSSWQGDAYLRTWLDAQLSVSESVGLLVKVAESLPSPPQVQGTALESSSEADVRADIFGKKLPYAENTNPPANATVSSEKDKGPVGEGKIPEIKSPTEEENVISTTKVDESSGKGEPISKGEADSTLGKELLPANRDVVVSKDSRIPVAILECVEDGKSLKEEAKLPESMAQLPQPRDENKKNTAKAKQHPKDPIHAAKSETENKSAVSLIQPPPSLKHASTPKKGTACQQASQSGNPEPAQTAKAGNNPSPTQAPGPGEKPPVAKNKATTAQKTTAQPGKPSVPKTQPAQKGKEGGTKSKKGVPQQTVPPKNGTTCPPPPATGKKAAAQKPGSKPATVGPTPAPNPNPQTTPPPPPSAPPPKAPPSPKPNQVLPPPENIPQFTGKVIIEPHKQAFLYATLASSARPATPFGSHHLTLWSDASWSHDTSSPKAGMGVAHRLRPADPWTEAAYTISSSRRGRQSFCEILAIEAALGIAKTTVQRSRGEAITRVTVFSDAQPALDAIAKPRRTRADHFARGAAYSAALGAMGAAVELRWVPGHCGVEGNAKADAVAGLARLYGPDPSRCGVPPEDPSRGRVPPEEPTVMKLSVAVLRGFAGVLGTMRGMVGAAGVEVQREEEKIAGWLARAAREEGCHFSGDSWTRKLGK</sequence>
<dbReference type="Proteomes" id="UP001172155">
    <property type="component" value="Unassembled WGS sequence"/>
</dbReference>
<organism evidence="2 3">
    <name type="scientific">Schizothecium vesticola</name>
    <dbReference type="NCBI Taxonomy" id="314040"/>
    <lineage>
        <taxon>Eukaryota</taxon>
        <taxon>Fungi</taxon>
        <taxon>Dikarya</taxon>
        <taxon>Ascomycota</taxon>
        <taxon>Pezizomycotina</taxon>
        <taxon>Sordariomycetes</taxon>
        <taxon>Sordariomycetidae</taxon>
        <taxon>Sordariales</taxon>
        <taxon>Schizotheciaceae</taxon>
        <taxon>Schizothecium</taxon>
    </lineage>
</organism>
<evidence type="ECO:0008006" key="4">
    <source>
        <dbReference type="Google" id="ProtNLM"/>
    </source>
</evidence>
<dbReference type="Gene3D" id="3.30.420.10">
    <property type="entry name" value="Ribonuclease H-like superfamily/Ribonuclease H"/>
    <property type="match status" value="1"/>
</dbReference>
<feature type="region of interest" description="Disordered" evidence="1">
    <location>
        <begin position="1"/>
        <end position="21"/>
    </location>
</feature>
<keyword evidence="3" id="KW-1185">Reference proteome</keyword>
<feature type="compositionally biased region" description="Basic and acidic residues" evidence="1">
    <location>
        <begin position="286"/>
        <end position="305"/>
    </location>
</feature>
<feature type="compositionally biased region" description="Low complexity" evidence="1">
    <location>
        <begin position="531"/>
        <end position="541"/>
    </location>
</feature>
<dbReference type="AlphaFoldDB" id="A0AA40EQ18"/>
<comment type="caution">
    <text evidence="2">The sequence shown here is derived from an EMBL/GenBank/DDBJ whole genome shotgun (WGS) entry which is preliminary data.</text>
</comment>
<feature type="region of interest" description="Disordered" evidence="1">
    <location>
        <begin position="364"/>
        <end position="590"/>
    </location>
</feature>
<dbReference type="InterPro" id="IPR036397">
    <property type="entry name" value="RNaseH_sf"/>
</dbReference>
<proteinExistence type="predicted"/>
<feature type="compositionally biased region" description="Basic and acidic residues" evidence="1">
    <location>
        <begin position="398"/>
        <end position="412"/>
    </location>
</feature>
<dbReference type="GO" id="GO:0003676">
    <property type="term" value="F:nucleic acid binding"/>
    <property type="evidence" value="ECO:0007669"/>
    <property type="project" value="InterPro"/>
</dbReference>
<dbReference type="CDD" id="cd09276">
    <property type="entry name" value="Rnase_HI_RT_non_LTR"/>
    <property type="match status" value="1"/>
</dbReference>
<accession>A0AA40EQ18</accession>
<name>A0AA40EQ18_9PEZI</name>
<reference evidence="2" key="1">
    <citation type="submission" date="2023-06" db="EMBL/GenBank/DDBJ databases">
        <title>Genome-scale phylogeny and comparative genomics of the fungal order Sordariales.</title>
        <authorList>
            <consortium name="Lawrence Berkeley National Laboratory"/>
            <person name="Hensen N."/>
            <person name="Bonometti L."/>
            <person name="Westerberg I."/>
            <person name="Brannstrom I.O."/>
            <person name="Guillou S."/>
            <person name="Cros-Aarteil S."/>
            <person name="Calhoun S."/>
            <person name="Haridas S."/>
            <person name="Kuo A."/>
            <person name="Mondo S."/>
            <person name="Pangilinan J."/>
            <person name="Riley R."/>
            <person name="LaButti K."/>
            <person name="Andreopoulos B."/>
            <person name="Lipzen A."/>
            <person name="Chen C."/>
            <person name="Yanf M."/>
            <person name="Daum C."/>
            <person name="Ng V."/>
            <person name="Clum A."/>
            <person name="Steindorff A."/>
            <person name="Ohm R."/>
            <person name="Martin F."/>
            <person name="Silar P."/>
            <person name="Natvig D."/>
            <person name="Lalanne C."/>
            <person name="Gautier V."/>
            <person name="Ament-velasquez S.L."/>
            <person name="Kruys A."/>
            <person name="Hutchinson M.I."/>
            <person name="Powell A.J."/>
            <person name="Barry K."/>
            <person name="Miller A.N."/>
            <person name="Grigoriev I.V."/>
            <person name="Debuchy R."/>
            <person name="Gladieux P."/>
            <person name="Thoren M.H."/>
            <person name="Johannesson H."/>
        </authorList>
    </citation>
    <scope>NUCLEOTIDE SEQUENCE</scope>
    <source>
        <strain evidence="2">SMH3187-1</strain>
    </source>
</reference>
<feature type="compositionally biased region" description="Polar residues" evidence="1">
    <location>
        <begin position="153"/>
        <end position="169"/>
    </location>
</feature>
<feature type="region of interest" description="Disordered" evidence="1">
    <location>
        <begin position="50"/>
        <end position="79"/>
    </location>
</feature>
<feature type="region of interest" description="Disordered" evidence="1">
    <location>
        <begin position="148"/>
        <end position="180"/>
    </location>
</feature>
<feature type="compositionally biased region" description="Polar residues" evidence="1">
    <location>
        <begin position="436"/>
        <end position="445"/>
    </location>
</feature>
<evidence type="ECO:0000313" key="2">
    <source>
        <dbReference type="EMBL" id="KAK0743375.1"/>
    </source>
</evidence>
<evidence type="ECO:0000313" key="3">
    <source>
        <dbReference type="Proteomes" id="UP001172155"/>
    </source>
</evidence>
<dbReference type="SUPFAM" id="SSF53098">
    <property type="entry name" value="Ribonuclease H-like"/>
    <property type="match status" value="1"/>
</dbReference>
<feature type="compositionally biased region" description="Low complexity" evidence="1">
    <location>
        <begin position="473"/>
        <end position="486"/>
    </location>
</feature>
<feature type="compositionally biased region" description="Polar residues" evidence="1">
    <location>
        <begin position="274"/>
        <end position="285"/>
    </location>
</feature>
<feature type="region of interest" description="Disordered" evidence="1">
    <location>
        <begin position="270"/>
        <end position="343"/>
    </location>
</feature>
<dbReference type="EMBL" id="JAUKUD010000005">
    <property type="protein sequence ID" value="KAK0743375.1"/>
    <property type="molecule type" value="Genomic_DNA"/>
</dbReference>
<feature type="compositionally biased region" description="Basic and acidic residues" evidence="1">
    <location>
        <begin position="364"/>
        <end position="374"/>
    </location>
</feature>
<protein>
    <recommendedName>
        <fullName evidence="4">RNase H type-1 domain-containing protein</fullName>
    </recommendedName>
</protein>
<feature type="compositionally biased region" description="Pro residues" evidence="1">
    <location>
        <begin position="550"/>
        <end position="587"/>
    </location>
</feature>
<feature type="compositionally biased region" description="Basic and acidic residues" evidence="1">
    <location>
        <begin position="315"/>
        <end position="331"/>
    </location>
</feature>